<evidence type="ECO:0000313" key="3">
    <source>
        <dbReference type="EMBL" id="RZS81928.1"/>
    </source>
</evidence>
<dbReference type="AlphaFoldDB" id="A0A4Q7NFH1"/>
<reference evidence="3 4" key="1">
    <citation type="submission" date="2019-02" db="EMBL/GenBank/DDBJ databases">
        <title>Genomic Encyclopedia of Type Strains, Phase IV (KMG-IV): sequencing the most valuable type-strain genomes for metagenomic binning, comparative biology and taxonomic classification.</title>
        <authorList>
            <person name="Goeker M."/>
        </authorList>
    </citation>
    <scope>NUCLEOTIDE SEQUENCE [LARGE SCALE GENOMIC DNA]</scope>
    <source>
        <strain evidence="3 4">K24</strain>
    </source>
</reference>
<dbReference type="InterPro" id="IPR018376">
    <property type="entry name" value="Enoyl-CoA_hyd/isom_CS"/>
</dbReference>
<dbReference type="Gene3D" id="3.90.226.10">
    <property type="entry name" value="2-enoyl-CoA Hydratase, Chain A, domain 1"/>
    <property type="match status" value="1"/>
</dbReference>
<organism evidence="3 4">
    <name type="scientific">Pigmentiphaga kullae</name>
    <dbReference type="NCBI Taxonomy" id="151784"/>
    <lineage>
        <taxon>Bacteria</taxon>
        <taxon>Pseudomonadati</taxon>
        <taxon>Pseudomonadota</taxon>
        <taxon>Betaproteobacteria</taxon>
        <taxon>Burkholderiales</taxon>
        <taxon>Alcaligenaceae</taxon>
        <taxon>Pigmentiphaga</taxon>
    </lineage>
</organism>
<dbReference type="PROSITE" id="PS00166">
    <property type="entry name" value="ENOYL_COA_HYDRATASE"/>
    <property type="match status" value="1"/>
</dbReference>
<name>A0A4Q7NFH1_9BURK</name>
<sequence>MVEENELLAERHGHVLLLTLNRHPKRNALGLAMLQGLVDALNGADADPDTRCVVIAARGSCFCAGADLEEARRLAREQPELASRRSDLLIDINTIVARLGTPVIAAVNGPAIGAGAGLALGSDLVLAAPAARFGYPEVKHGISAGMLIPNLIRQVGPKAAFELVATGDPIDAERAYALGMINRVVPEAELLPAALALAERLAQFAPAGLAASKRAFQQAYELSLEDAVRAARDVNDQIRASAG</sequence>
<dbReference type="InterPro" id="IPR001753">
    <property type="entry name" value="Enoyl-CoA_hydra/iso"/>
</dbReference>
<evidence type="ECO:0000256" key="1">
    <source>
        <dbReference type="ARBA" id="ARBA00005254"/>
    </source>
</evidence>
<gene>
    <name evidence="3" type="ORF">EV675_4559</name>
</gene>
<dbReference type="GO" id="GO:0006635">
    <property type="term" value="P:fatty acid beta-oxidation"/>
    <property type="evidence" value="ECO:0007669"/>
    <property type="project" value="TreeGrafter"/>
</dbReference>
<dbReference type="GO" id="GO:0003824">
    <property type="term" value="F:catalytic activity"/>
    <property type="evidence" value="ECO:0007669"/>
    <property type="project" value="InterPro"/>
</dbReference>
<evidence type="ECO:0000313" key="4">
    <source>
        <dbReference type="Proteomes" id="UP000292445"/>
    </source>
</evidence>
<dbReference type="Pfam" id="PF00378">
    <property type="entry name" value="ECH_1"/>
    <property type="match status" value="1"/>
</dbReference>
<dbReference type="Proteomes" id="UP000292445">
    <property type="component" value="Unassembled WGS sequence"/>
</dbReference>
<comment type="similarity">
    <text evidence="1 2">Belongs to the enoyl-CoA hydratase/isomerase family.</text>
</comment>
<dbReference type="RefSeq" id="WP_130360052.1">
    <property type="nucleotide sequence ID" value="NZ_SGXC01000002.1"/>
</dbReference>
<comment type="caution">
    <text evidence="3">The sequence shown here is derived from an EMBL/GenBank/DDBJ whole genome shotgun (WGS) entry which is preliminary data.</text>
</comment>
<protein>
    <submittedName>
        <fullName evidence="3">Enoyl-CoA hydratase/carnithine racemase</fullName>
    </submittedName>
</protein>
<dbReference type="CDD" id="cd06558">
    <property type="entry name" value="crotonase-like"/>
    <property type="match status" value="1"/>
</dbReference>
<dbReference type="OrthoDB" id="9807606at2"/>
<keyword evidence="4" id="KW-1185">Reference proteome</keyword>
<dbReference type="PANTHER" id="PTHR11941">
    <property type="entry name" value="ENOYL-COA HYDRATASE-RELATED"/>
    <property type="match status" value="1"/>
</dbReference>
<dbReference type="EMBL" id="SGXC01000002">
    <property type="protein sequence ID" value="RZS81928.1"/>
    <property type="molecule type" value="Genomic_DNA"/>
</dbReference>
<accession>A0A4Q7NFH1</accession>
<dbReference type="SUPFAM" id="SSF52096">
    <property type="entry name" value="ClpP/crotonase"/>
    <property type="match status" value="1"/>
</dbReference>
<proteinExistence type="inferred from homology"/>
<dbReference type="PANTHER" id="PTHR11941:SF54">
    <property type="entry name" value="ENOYL-COA HYDRATASE, MITOCHONDRIAL"/>
    <property type="match status" value="1"/>
</dbReference>
<evidence type="ECO:0000256" key="2">
    <source>
        <dbReference type="RuleBase" id="RU003707"/>
    </source>
</evidence>
<dbReference type="InterPro" id="IPR029045">
    <property type="entry name" value="ClpP/crotonase-like_dom_sf"/>
</dbReference>